<dbReference type="InterPro" id="IPR012504">
    <property type="entry name" value="Spore_YabP"/>
</dbReference>
<accession>A0A7M2RLG2</accession>
<dbReference type="GO" id="GO:0030435">
    <property type="term" value="P:sporulation resulting in formation of a cellular spore"/>
    <property type="evidence" value="ECO:0007669"/>
    <property type="project" value="InterPro"/>
</dbReference>
<protein>
    <submittedName>
        <fullName evidence="1">Sporulation protein YabP</fullName>
    </submittedName>
</protein>
<dbReference type="InterPro" id="IPR038705">
    <property type="entry name" value="YabP_sf"/>
</dbReference>
<proteinExistence type="predicted"/>
<dbReference type="KEGG" id="bliq:INP51_04310"/>
<dbReference type="NCBIfam" id="TIGR02892">
    <property type="entry name" value="spore_yabP"/>
    <property type="match status" value="1"/>
</dbReference>
<evidence type="ECO:0000313" key="1">
    <source>
        <dbReference type="EMBL" id="QOV20180.1"/>
    </source>
</evidence>
<dbReference type="EMBL" id="CP063304">
    <property type="protein sequence ID" value="QOV20180.1"/>
    <property type="molecule type" value="Genomic_DNA"/>
</dbReference>
<dbReference type="InterPro" id="IPR022476">
    <property type="entry name" value="Spore_YabP/YqfC"/>
</dbReference>
<gene>
    <name evidence="1" type="primary">yabP</name>
    <name evidence="1" type="ORF">INP51_04310</name>
</gene>
<sequence length="92" mass="9959">MDEHSGGLHQIKLTNKSSGTISGVVDVLSFDENEILLDTTEGRLIIKGKNLHVGRLQLSEGEVDLDGEVESLVYSSKGPKEKNGSLIKHLFG</sequence>
<dbReference type="RefSeq" id="WP_193736500.1">
    <property type="nucleotide sequence ID" value="NZ_CP063304.1"/>
</dbReference>
<name>A0A7M2RLG2_9FIRM</name>
<evidence type="ECO:0000313" key="2">
    <source>
        <dbReference type="Proteomes" id="UP000593601"/>
    </source>
</evidence>
<dbReference type="Gene3D" id="2.60.40.2000">
    <property type="match status" value="1"/>
</dbReference>
<dbReference type="AlphaFoldDB" id="A0A7M2RLG2"/>
<dbReference type="Pfam" id="PF07873">
    <property type="entry name" value="YabP"/>
    <property type="match status" value="1"/>
</dbReference>
<keyword evidence="2" id="KW-1185">Reference proteome</keyword>
<dbReference type="Proteomes" id="UP000593601">
    <property type="component" value="Chromosome"/>
</dbReference>
<organism evidence="1 2">
    <name type="scientific">Blautia liquoris</name>
    <dbReference type="NCBI Taxonomy" id="2779518"/>
    <lineage>
        <taxon>Bacteria</taxon>
        <taxon>Bacillati</taxon>
        <taxon>Bacillota</taxon>
        <taxon>Clostridia</taxon>
        <taxon>Lachnospirales</taxon>
        <taxon>Lachnospiraceae</taxon>
        <taxon>Blautia</taxon>
    </lineage>
</organism>
<reference evidence="1 2" key="1">
    <citation type="submission" date="2020-10" db="EMBL/GenBank/DDBJ databases">
        <title>Blautia liquoris sp.nov., isolated from the mud in a fermentation cellar used for the production of Chinese strong-flavoured liquor.</title>
        <authorList>
            <person name="Lu L."/>
        </authorList>
    </citation>
    <scope>NUCLEOTIDE SEQUENCE [LARGE SCALE GENOMIC DNA]</scope>
    <source>
        <strain evidence="1 2">LZLJ-3</strain>
    </source>
</reference>